<feature type="transmembrane region" description="Helical" evidence="1">
    <location>
        <begin position="96"/>
        <end position="116"/>
    </location>
</feature>
<feature type="transmembrane region" description="Helical" evidence="1">
    <location>
        <begin position="6"/>
        <end position="27"/>
    </location>
</feature>
<feature type="transmembrane region" description="Helical" evidence="1">
    <location>
        <begin position="39"/>
        <end position="62"/>
    </location>
</feature>
<dbReference type="VEuPathDB" id="PiroplasmaDB:BMR1_03g03785"/>
<keyword evidence="3" id="KW-1185">Reference proteome</keyword>
<feature type="transmembrane region" description="Helical" evidence="1">
    <location>
        <begin position="258"/>
        <end position="274"/>
    </location>
</feature>
<name>A0A1R4AC66_BABMR</name>
<dbReference type="GeneID" id="24425404"/>
<organism evidence="2 3">
    <name type="scientific">Babesia microti (strain RI)</name>
    <dbReference type="NCBI Taxonomy" id="1133968"/>
    <lineage>
        <taxon>Eukaryota</taxon>
        <taxon>Sar</taxon>
        <taxon>Alveolata</taxon>
        <taxon>Apicomplexa</taxon>
        <taxon>Aconoidasida</taxon>
        <taxon>Piroplasmida</taxon>
        <taxon>Babesiidae</taxon>
        <taxon>Babesia</taxon>
    </lineage>
</organism>
<dbReference type="SUPFAM" id="SSF103473">
    <property type="entry name" value="MFS general substrate transporter"/>
    <property type="match status" value="1"/>
</dbReference>
<reference evidence="2 3" key="2">
    <citation type="journal article" date="2013" name="PLoS ONE">
        <title>Whole genome mapping and re-organization of the nuclear and mitochondrial genomes of Babesia microti isolates.</title>
        <authorList>
            <person name="Cornillot E."/>
            <person name="Dassouli A."/>
            <person name="Garg A."/>
            <person name="Pachikara N."/>
            <person name="Randazzo S."/>
            <person name="Depoix D."/>
            <person name="Carcy B."/>
            <person name="Delbecq S."/>
            <person name="Frutos R."/>
            <person name="Silva J.C."/>
            <person name="Sutton R."/>
            <person name="Krause P.J."/>
            <person name="Mamoun C.B."/>
        </authorList>
    </citation>
    <scope>NUCLEOTIDE SEQUENCE [LARGE SCALE GENOMIC DNA]</scope>
    <source>
        <strain evidence="2 3">RI</strain>
    </source>
</reference>
<accession>A0A1R4AC66</accession>
<evidence type="ECO:0000256" key="1">
    <source>
        <dbReference type="SAM" id="Phobius"/>
    </source>
</evidence>
<evidence type="ECO:0000313" key="2">
    <source>
        <dbReference type="EMBL" id="SJK86602.1"/>
    </source>
</evidence>
<feature type="transmembrane region" description="Helical" evidence="1">
    <location>
        <begin position="218"/>
        <end position="246"/>
    </location>
</feature>
<evidence type="ECO:0000313" key="3">
    <source>
        <dbReference type="Proteomes" id="UP000002899"/>
    </source>
</evidence>
<dbReference type="Gene3D" id="1.20.1250.20">
    <property type="entry name" value="MFS general substrate transporter like domains"/>
    <property type="match status" value="1"/>
</dbReference>
<dbReference type="KEGG" id="bmic:BMR1_03g03785"/>
<dbReference type="PANTHER" id="PTHR23525">
    <property type="entry name" value="TRANSPORTER, PUTATIVE-RELATED"/>
    <property type="match status" value="1"/>
</dbReference>
<protein>
    <submittedName>
        <fullName evidence="2">Metabolite/drug transporter, putative</fullName>
    </submittedName>
</protein>
<sequence>MNLYQLLILSIHFLDTMYVSLFFSFLLDVKIFNKFKCNYSVGMGIFFSKVGTLGVLLAPLIKDWGVDVISIIFNIVHYISSFIIVFSLIYNKQAPLYILLFVFSFSATIINAKLKYHMLEGLEEKKRNDIIIYESYVNAVAWSIGNIISYCLYYNFGDNWKNETVEYVIMVAQIILSIKFLMVNFYFIAYSYICTTYASITESSALINKTEIADKNRYIPWIIIATRIIYAIGSGLSVKYFVLYMIDMFKMKPSEKSLISAISPILLLTLTAIIKHMEKYMNDILLVIIVKFIGYILLVCFVHSRERTLSLFLYAVRYPMQNCASPIISSVLLKNNTKYNYKWWISSYETNQVINAFSTLLGGIVSDKYGYEICFKATCVIYAIAQLLFATCYPLSELTHKN</sequence>
<feature type="transmembrane region" description="Helical" evidence="1">
    <location>
        <begin position="68"/>
        <end position="89"/>
    </location>
</feature>
<keyword evidence="1" id="KW-1133">Transmembrane helix</keyword>
<keyword evidence="1" id="KW-0812">Transmembrane</keyword>
<dbReference type="EMBL" id="LN871598">
    <property type="protein sequence ID" value="SJK86602.1"/>
    <property type="molecule type" value="Genomic_DNA"/>
</dbReference>
<keyword evidence="1" id="KW-0472">Membrane</keyword>
<dbReference type="PANTHER" id="PTHR23525:SF1">
    <property type="entry name" value="NODULIN-LIKE DOMAIN-CONTAINING PROTEIN"/>
    <property type="match status" value="1"/>
</dbReference>
<feature type="transmembrane region" description="Helical" evidence="1">
    <location>
        <begin position="136"/>
        <end position="156"/>
    </location>
</feature>
<feature type="transmembrane region" description="Helical" evidence="1">
    <location>
        <begin position="280"/>
        <end position="302"/>
    </location>
</feature>
<dbReference type="Proteomes" id="UP000002899">
    <property type="component" value="Chromosome III"/>
</dbReference>
<reference evidence="2 3" key="3">
    <citation type="journal article" date="2016" name="Sci. Rep.">
        <title>Genome-wide diversity and gene expression profiling of Babesia microti isolates identify polymorphic genes that mediate host-pathogen interactions.</title>
        <authorList>
            <person name="Silva J.C."/>
            <person name="Cornillot E."/>
            <person name="McCracken C."/>
            <person name="Usmani-Brown S."/>
            <person name="Dwivedi A."/>
            <person name="Ifeonu O.O."/>
            <person name="Crabtree J."/>
            <person name="Gotia H.T."/>
            <person name="Virji A.Z."/>
            <person name="Reynes C."/>
            <person name="Colinge J."/>
            <person name="Kumar V."/>
            <person name="Lawres L."/>
            <person name="Pazzi J.E."/>
            <person name="Pablo J.V."/>
            <person name="Hung C."/>
            <person name="Brancato J."/>
            <person name="Kumari P."/>
            <person name="Orvis J."/>
            <person name="Tretina K."/>
            <person name="Chibucos M."/>
            <person name="Ott S."/>
            <person name="Sadzewicz L."/>
            <person name="Sengamalay N."/>
            <person name="Shetty A.C."/>
            <person name="Su Q."/>
            <person name="Tallon L."/>
            <person name="Fraser C.M."/>
            <person name="Frutos R."/>
            <person name="Molina D.M."/>
            <person name="Krause P.J."/>
            <person name="Ben Mamoun C."/>
        </authorList>
    </citation>
    <scope>NUCLEOTIDE SEQUENCE [LARGE SCALE GENOMIC DNA]</scope>
    <source>
        <strain evidence="2 3">RI</strain>
    </source>
</reference>
<dbReference type="RefSeq" id="XP_021338741.1">
    <property type="nucleotide sequence ID" value="XM_021482195.1"/>
</dbReference>
<dbReference type="InterPro" id="IPR036259">
    <property type="entry name" value="MFS_trans_sf"/>
</dbReference>
<dbReference type="OrthoDB" id="541403at2759"/>
<reference evidence="2 3" key="1">
    <citation type="journal article" date="2012" name="Nucleic Acids Res.">
        <title>Sequencing of the smallest Apicomplexan genome from the human pathogen Babesia microti.</title>
        <authorList>
            <person name="Cornillot E."/>
            <person name="Hadj-Kaddour K."/>
            <person name="Dassouli A."/>
            <person name="Noel B."/>
            <person name="Ranwez V."/>
            <person name="Vacherie B."/>
            <person name="Augagneur Y."/>
            <person name="Bres V."/>
            <person name="Duclos A."/>
            <person name="Randazzo S."/>
            <person name="Carcy B."/>
            <person name="Debierre-Grockiego F."/>
            <person name="Delbecq S."/>
            <person name="Moubri-Menage K."/>
            <person name="Shams-Eldin H."/>
            <person name="Usmani-Brown S."/>
            <person name="Bringaud F."/>
            <person name="Wincker P."/>
            <person name="Vivares C.P."/>
            <person name="Schwarz R.T."/>
            <person name="Schetters T.P."/>
            <person name="Krause P.J."/>
            <person name="Gorenflot A."/>
            <person name="Berry V."/>
            <person name="Barbe V."/>
            <person name="Ben Mamoun C."/>
        </authorList>
    </citation>
    <scope>NUCLEOTIDE SEQUENCE [LARGE SCALE GENOMIC DNA]</scope>
    <source>
        <strain evidence="2 3">RI</strain>
    </source>
</reference>
<feature type="transmembrane region" description="Helical" evidence="1">
    <location>
        <begin position="168"/>
        <end position="193"/>
    </location>
</feature>
<proteinExistence type="predicted"/>
<dbReference type="AlphaFoldDB" id="A0A1R4AC66"/>